<reference evidence="3" key="1">
    <citation type="journal article" date="2011" name="Proc. Natl. Acad. Sci. U.S.A.">
        <title>Obligate biotrophy features unraveled by the genomic analysis of rust fungi.</title>
        <authorList>
            <person name="Duplessis S."/>
            <person name="Cuomo C.A."/>
            <person name="Lin Y.-C."/>
            <person name="Aerts A."/>
            <person name="Tisserant E."/>
            <person name="Veneault-Fourrey C."/>
            <person name="Joly D.L."/>
            <person name="Hacquard S."/>
            <person name="Amselem J."/>
            <person name="Cantarel B.L."/>
            <person name="Chiu R."/>
            <person name="Coutinho P.M."/>
            <person name="Feau N."/>
            <person name="Field M."/>
            <person name="Frey P."/>
            <person name="Gelhaye E."/>
            <person name="Goldberg J."/>
            <person name="Grabherr M.G."/>
            <person name="Kodira C.D."/>
            <person name="Kohler A."/>
            <person name="Kuees U."/>
            <person name="Lindquist E.A."/>
            <person name="Lucas S.M."/>
            <person name="Mago R."/>
            <person name="Mauceli E."/>
            <person name="Morin E."/>
            <person name="Murat C."/>
            <person name="Pangilinan J.L."/>
            <person name="Park R."/>
            <person name="Pearson M."/>
            <person name="Quesneville H."/>
            <person name="Rouhier N."/>
            <person name="Sakthikumar S."/>
            <person name="Salamov A.A."/>
            <person name="Schmutz J."/>
            <person name="Selles B."/>
            <person name="Shapiro H."/>
            <person name="Tanguay P."/>
            <person name="Tuskan G.A."/>
            <person name="Henrissat B."/>
            <person name="Van de Peer Y."/>
            <person name="Rouze P."/>
            <person name="Ellis J.G."/>
            <person name="Dodds P.N."/>
            <person name="Schein J.E."/>
            <person name="Zhong S."/>
            <person name="Hamelin R.C."/>
            <person name="Grigoriev I.V."/>
            <person name="Szabo L.J."/>
            <person name="Martin F."/>
        </authorList>
    </citation>
    <scope>NUCLEOTIDE SEQUENCE [LARGE SCALE GENOMIC DNA]</scope>
    <source>
        <strain evidence="3">98AG31 / pathotype 3-4-7</strain>
    </source>
</reference>
<name>F4RNJ4_MELLP</name>
<dbReference type="HOGENOM" id="CLU_2121620_0_0_1"/>
<dbReference type="InParanoid" id="F4RNJ4"/>
<dbReference type="VEuPathDB" id="FungiDB:MELLADRAFT_107062"/>
<dbReference type="GeneID" id="18923077"/>
<dbReference type="KEGG" id="mlr:MELLADRAFT_107062"/>
<feature type="compositionally biased region" description="Acidic residues" evidence="1">
    <location>
        <begin position="74"/>
        <end position="88"/>
    </location>
</feature>
<gene>
    <name evidence="2" type="ORF">MELLADRAFT_107062</name>
</gene>
<evidence type="ECO:0000313" key="3">
    <source>
        <dbReference type="Proteomes" id="UP000001072"/>
    </source>
</evidence>
<feature type="region of interest" description="Disordered" evidence="1">
    <location>
        <begin position="1"/>
        <end position="91"/>
    </location>
</feature>
<dbReference type="EMBL" id="GL883110">
    <property type="protein sequence ID" value="EGG05998.1"/>
    <property type="molecule type" value="Genomic_DNA"/>
</dbReference>
<keyword evidence="3" id="KW-1185">Reference proteome</keyword>
<evidence type="ECO:0000256" key="1">
    <source>
        <dbReference type="SAM" id="MobiDB-lite"/>
    </source>
</evidence>
<organism evidence="3">
    <name type="scientific">Melampsora larici-populina (strain 98AG31 / pathotype 3-4-7)</name>
    <name type="common">Poplar leaf rust fungus</name>
    <dbReference type="NCBI Taxonomy" id="747676"/>
    <lineage>
        <taxon>Eukaryota</taxon>
        <taxon>Fungi</taxon>
        <taxon>Dikarya</taxon>
        <taxon>Basidiomycota</taxon>
        <taxon>Pucciniomycotina</taxon>
        <taxon>Pucciniomycetes</taxon>
        <taxon>Pucciniales</taxon>
        <taxon>Melampsoraceae</taxon>
        <taxon>Melampsora</taxon>
    </lineage>
</organism>
<accession>F4RNJ4</accession>
<dbReference type="RefSeq" id="XP_007410649.1">
    <property type="nucleotide sequence ID" value="XM_007410587.1"/>
</dbReference>
<evidence type="ECO:0000313" key="2">
    <source>
        <dbReference type="EMBL" id="EGG05998.1"/>
    </source>
</evidence>
<protein>
    <submittedName>
        <fullName evidence="2">Uncharacterized protein</fullName>
    </submittedName>
</protein>
<proteinExistence type="predicted"/>
<dbReference type="AlphaFoldDB" id="F4RNJ4"/>
<dbReference type="Proteomes" id="UP000001072">
    <property type="component" value="Unassembled WGS sequence"/>
</dbReference>
<sequence length="114" mass="12839">MVENDSDYEMIPNPNPKKPGRAKQTAGDTDELFNYYDKPEWDEENVSDNLIGDCDEDIENPPYEGDSSLKQCMEDDESEVDGKEDDNADEIKASEIVSGDSFSRAIHKVGFPKQ</sequence>